<feature type="domain" description="Ribosome maturation factor RimP N-terminal" evidence="5">
    <location>
        <begin position="34"/>
        <end position="111"/>
    </location>
</feature>
<comment type="similarity">
    <text evidence="3">Belongs to the RimP family.</text>
</comment>
<dbReference type="HAMAP" id="MF_01077">
    <property type="entry name" value="RimP"/>
    <property type="match status" value="1"/>
</dbReference>
<feature type="region of interest" description="Disordered" evidence="4">
    <location>
        <begin position="192"/>
        <end position="223"/>
    </location>
</feature>
<comment type="caution">
    <text evidence="6">The sequence shown here is derived from an EMBL/GenBank/DDBJ whole genome shotgun (WGS) entry which is preliminary data.</text>
</comment>
<dbReference type="SUPFAM" id="SSF75420">
    <property type="entry name" value="YhbC-like, N-terminal domain"/>
    <property type="match status" value="1"/>
</dbReference>
<evidence type="ECO:0000256" key="2">
    <source>
        <dbReference type="ARBA" id="ARBA00022517"/>
    </source>
</evidence>
<dbReference type="InterPro" id="IPR028989">
    <property type="entry name" value="RimP_N"/>
</dbReference>
<protein>
    <recommendedName>
        <fullName evidence="3">Ribosome maturation factor RimP</fullName>
    </recommendedName>
</protein>
<name>A0ABV8LJP6_9ACTN</name>
<keyword evidence="1 3" id="KW-0963">Cytoplasm</keyword>
<reference evidence="7" key="1">
    <citation type="journal article" date="2019" name="Int. J. Syst. Evol. Microbiol.">
        <title>The Global Catalogue of Microorganisms (GCM) 10K type strain sequencing project: providing services to taxonomists for standard genome sequencing and annotation.</title>
        <authorList>
            <consortium name="The Broad Institute Genomics Platform"/>
            <consortium name="The Broad Institute Genome Sequencing Center for Infectious Disease"/>
            <person name="Wu L."/>
            <person name="Ma J."/>
        </authorList>
    </citation>
    <scope>NUCLEOTIDE SEQUENCE [LARGE SCALE GENOMIC DNA]</scope>
    <source>
        <strain evidence="7">CGMCC 4.7289</strain>
    </source>
</reference>
<evidence type="ECO:0000256" key="1">
    <source>
        <dbReference type="ARBA" id="ARBA00022490"/>
    </source>
</evidence>
<evidence type="ECO:0000256" key="3">
    <source>
        <dbReference type="HAMAP-Rule" id="MF_01077"/>
    </source>
</evidence>
<comment type="subcellular location">
    <subcellularLocation>
        <location evidence="3">Cytoplasm</location>
    </subcellularLocation>
</comment>
<dbReference type="PANTHER" id="PTHR33867">
    <property type="entry name" value="RIBOSOME MATURATION FACTOR RIMP"/>
    <property type="match status" value="1"/>
</dbReference>
<proteinExistence type="inferred from homology"/>
<dbReference type="RefSeq" id="WP_253756850.1">
    <property type="nucleotide sequence ID" value="NZ_JAMZDZ010000001.1"/>
</dbReference>
<keyword evidence="7" id="KW-1185">Reference proteome</keyword>
<sequence>MAQRSRRSAPPSVPAAPRRSPAQLAEVRDRVRDLIEPVLNKAGYDLEDLGVRQVGRRHQLRVTVDGDGGVNLDTIADLSRAVADALDAAEESGEEIVPGEYQLEVSSPGVDRPLTLPRHWRRAVGRLVAVKIHGDPTAKDSAHKTDKQVTGRVLAADETSVTLELAEKKSVTTQAYALDRLGPGRVQIEFNRLDEISDDDLEEIADSDDGVDEEVDEEDVEEQ</sequence>
<dbReference type="EMBL" id="JBHSAY010000005">
    <property type="protein sequence ID" value="MFC4130960.1"/>
    <property type="molecule type" value="Genomic_DNA"/>
</dbReference>
<dbReference type="NCBIfam" id="NF000930">
    <property type="entry name" value="PRK00092.2-2"/>
    <property type="match status" value="1"/>
</dbReference>
<organism evidence="6 7">
    <name type="scientific">Hamadaea flava</name>
    <dbReference type="NCBI Taxonomy" id="1742688"/>
    <lineage>
        <taxon>Bacteria</taxon>
        <taxon>Bacillati</taxon>
        <taxon>Actinomycetota</taxon>
        <taxon>Actinomycetes</taxon>
        <taxon>Micromonosporales</taxon>
        <taxon>Micromonosporaceae</taxon>
        <taxon>Hamadaea</taxon>
    </lineage>
</organism>
<dbReference type="CDD" id="cd01734">
    <property type="entry name" value="YlxS_C"/>
    <property type="match status" value="1"/>
</dbReference>
<comment type="function">
    <text evidence="3">Required for maturation of 30S ribosomal subunits.</text>
</comment>
<feature type="region of interest" description="Disordered" evidence="4">
    <location>
        <begin position="1"/>
        <end position="25"/>
    </location>
</feature>
<dbReference type="Pfam" id="PF02576">
    <property type="entry name" value="RimP_N"/>
    <property type="match status" value="1"/>
</dbReference>
<dbReference type="InterPro" id="IPR003728">
    <property type="entry name" value="Ribosome_maturation_RimP"/>
</dbReference>
<evidence type="ECO:0000259" key="5">
    <source>
        <dbReference type="Pfam" id="PF02576"/>
    </source>
</evidence>
<dbReference type="Proteomes" id="UP001595816">
    <property type="component" value="Unassembled WGS sequence"/>
</dbReference>
<accession>A0ABV8LJP6</accession>
<dbReference type="InterPro" id="IPR035956">
    <property type="entry name" value="RimP_N_sf"/>
</dbReference>
<evidence type="ECO:0000256" key="4">
    <source>
        <dbReference type="SAM" id="MobiDB-lite"/>
    </source>
</evidence>
<dbReference type="PANTHER" id="PTHR33867:SF1">
    <property type="entry name" value="RIBOSOME MATURATION FACTOR RIMP"/>
    <property type="match status" value="1"/>
</dbReference>
<keyword evidence="2 3" id="KW-0690">Ribosome biogenesis</keyword>
<dbReference type="InterPro" id="IPR028998">
    <property type="entry name" value="RimP_C"/>
</dbReference>
<evidence type="ECO:0000313" key="6">
    <source>
        <dbReference type="EMBL" id="MFC4130960.1"/>
    </source>
</evidence>
<dbReference type="Gene3D" id="3.30.300.70">
    <property type="entry name" value="RimP-like superfamily, N-terminal"/>
    <property type="match status" value="1"/>
</dbReference>
<gene>
    <name evidence="3 6" type="primary">rimP</name>
    <name evidence="6" type="ORF">ACFOZ4_10135</name>
</gene>
<feature type="compositionally biased region" description="Acidic residues" evidence="4">
    <location>
        <begin position="196"/>
        <end position="223"/>
    </location>
</feature>
<evidence type="ECO:0000313" key="7">
    <source>
        <dbReference type="Proteomes" id="UP001595816"/>
    </source>
</evidence>